<protein>
    <submittedName>
        <fullName evidence="2">Uncharacterized protein</fullName>
    </submittedName>
</protein>
<evidence type="ECO:0000256" key="1">
    <source>
        <dbReference type="SAM" id="MobiDB-lite"/>
    </source>
</evidence>
<comment type="caution">
    <text evidence="2">The sequence shown here is derived from an EMBL/GenBank/DDBJ whole genome shotgun (WGS) entry which is preliminary data.</text>
</comment>
<feature type="region of interest" description="Disordered" evidence="1">
    <location>
        <begin position="1"/>
        <end position="44"/>
    </location>
</feature>
<evidence type="ECO:0000313" key="3">
    <source>
        <dbReference type="Proteomes" id="UP000094819"/>
    </source>
</evidence>
<dbReference type="AlphaFoldDB" id="A0A1E3HFQ4"/>
<name>A0A1E3HFQ4_9TREE</name>
<accession>A0A1E3HFQ4</accession>
<dbReference type="PANTHER" id="PTHR33324:SF2">
    <property type="entry name" value="MYB_SANT-LIKE DNA-BINDING DOMAIN-CONTAINING PROTEIN"/>
    <property type="match status" value="1"/>
</dbReference>
<dbReference type="RefSeq" id="XP_019027798.1">
    <property type="nucleotide sequence ID" value="XM_019180216.1"/>
</dbReference>
<organism evidence="2 3">
    <name type="scientific">Cryptococcus wingfieldii CBS 7118</name>
    <dbReference type="NCBI Taxonomy" id="1295528"/>
    <lineage>
        <taxon>Eukaryota</taxon>
        <taxon>Fungi</taxon>
        <taxon>Dikarya</taxon>
        <taxon>Basidiomycota</taxon>
        <taxon>Agaricomycotina</taxon>
        <taxon>Tremellomycetes</taxon>
        <taxon>Tremellales</taxon>
        <taxon>Cryptococcaceae</taxon>
        <taxon>Cryptococcus</taxon>
    </lineage>
</organism>
<keyword evidence="3" id="KW-1185">Reference proteome</keyword>
<reference evidence="2 3" key="1">
    <citation type="submission" date="2016-06" db="EMBL/GenBank/DDBJ databases">
        <title>Evolution of pathogenesis and genome organization in the Tremellales.</title>
        <authorList>
            <person name="Cuomo C."/>
            <person name="Litvintseva A."/>
            <person name="Heitman J."/>
            <person name="Chen Y."/>
            <person name="Sun S."/>
            <person name="Springer D."/>
            <person name="Dromer F."/>
            <person name="Young S."/>
            <person name="Zeng Q."/>
            <person name="Chapman S."/>
            <person name="Gujja S."/>
            <person name="Saif S."/>
            <person name="Birren B."/>
        </authorList>
    </citation>
    <scope>NUCLEOTIDE SEQUENCE [LARGE SCALE GENOMIC DNA]</scope>
    <source>
        <strain evidence="2 3">CBS 7118</strain>
    </source>
</reference>
<proteinExistence type="predicted"/>
<dbReference type="GeneID" id="30197458"/>
<dbReference type="Proteomes" id="UP000094819">
    <property type="component" value="Unassembled WGS sequence"/>
</dbReference>
<dbReference type="OrthoDB" id="2506530at2759"/>
<sequence>MPTNAASKSKGKATTRRRSSDTSQGASPAPKRARTANWNKDLGTDGNSAEYHLVQWLIMRSGTSMRSNYERLKTAPKGGKGGRINLHKGAIKYLAEKGCSSQRKHETVKPKIASLKASYIDALQFKNSTGAGRLDGEERDSGILKKCQYFNDLNEVLFHQAASMPSNGADTISMGDADTSSVQLSRLGSIWKFDRQGKCRQTP</sequence>
<dbReference type="EMBL" id="AWGH01000061">
    <property type="protein sequence ID" value="ODN74251.1"/>
    <property type="molecule type" value="Genomic_DNA"/>
</dbReference>
<evidence type="ECO:0000313" key="2">
    <source>
        <dbReference type="EMBL" id="ODN74251.1"/>
    </source>
</evidence>
<gene>
    <name evidence="2" type="ORF">L198_08247</name>
</gene>
<dbReference type="PANTHER" id="PTHR33324">
    <property type="entry name" value="EXPRESSED PROTEIN"/>
    <property type="match status" value="1"/>
</dbReference>